<organism evidence="12 13">
    <name type="scientific">Rhodopseudomonas palustris</name>
    <dbReference type="NCBI Taxonomy" id="1076"/>
    <lineage>
        <taxon>Bacteria</taxon>
        <taxon>Pseudomonadati</taxon>
        <taxon>Pseudomonadota</taxon>
        <taxon>Alphaproteobacteria</taxon>
        <taxon>Hyphomicrobiales</taxon>
        <taxon>Nitrobacteraceae</taxon>
        <taxon>Rhodopseudomonas</taxon>
    </lineage>
</organism>
<evidence type="ECO:0000313" key="13">
    <source>
        <dbReference type="Proteomes" id="UP000285523"/>
    </source>
</evidence>
<dbReference type="EMBL" id="QYYD01000001">
    <property type="protein sequence ID" value="RJF78820.1"/>
    <property type="molecule type" value="Genomic_DNA"/>
</dbReference>
<feature type="active site" description="Proton donor/acceptor" evidence="9">
    <location>
        <position position="229"/>
    </location>
</feature>
<accession>A0A418VR46</accession>
<comment type="cofactor">
    <cofactor evidence="9">
        <name>Zn(2+)</name>
        <dbReference type="ChEBI" id="CHEBI:29105"/>
    </cofactor>
    <text evidence="9">Binds 1 zinc ion per subunit.</text>
</comment>
<comment type="function">
    <text evidence="9 10">Catalyzes hydrolysis of the D-alanyl-D-alanine dipeptide.</text>
</comment>
<dbReference type="RefSeq" id="WP_119854714.1">
    <property type="nucleotide sequence ID" value="NZ_QYYD01000001.1"/>
</dbReference>
<keyword evidence="2 9" id="KW-0645">Protease</keyword>
<dbReference type="HAMAP" id="MF_01924">
    <property type="entry name" value="A_A_dipeptidase"/>
    <property type="match status" value="1"/>
</dbReference>
<feature type="chain" id="PRO_5019104464" description="D-alanyl-D-alanine dipeptidase" evidence="11">
    <location>
        <begin position="23"/>
        <end position="251"/>
    </location>
</feature>
<dbReference type="Gene3D" id="3.30.1380.10">
    <property type="match status" value="1"/>
</dbReference>
<evidence type="ECO:0000256" key="2">
    <source>
        <dbReference type="ARBA" id="ARBA00022670"/>
    </source>
</evidence>
<keyword evidence="11" id="KW-0732">Signal</keyword>
<evidence type="ECO:0000256" key="8">
    <source>
        <dbReference type="ARBA" id="ARBA00023316"/>
    </source>
</evidence>
<name>A0A418VR46_RHOPL</name>
<gene>
    <name evidence="9" type="primary">ddpX</name>
    <name evidence="12" type="ORF">D4Q52_01310</name>
</gene>
<dbReference type="GO" id="GO:0006508">
    <property type="term" value="P:proteolysis"/>
    <property type="evidence" value="ECO:0007669"/>
    <property type="project" value="UniProtKB-KW"/>
</dbReference>
<dbReference type="PANTHER" id="PTHR43126">
    <property type="entry name" value="D-ALANYL-D-ALANINE DIPEPTIDASE"/>
    <property type="match status" value="1"/>
</dbReference>
<keyword evidence="3 9" id="KW-0479">Metal-binding</keyword>
<protein>
    <recommendedName>
        <fullName evidence="9 10">D-alanyl-D-alanine dipeptidase</fullName>
        <shortName evidence="9 10">D-Ala-D-Ala dipeptidase</shortName>
        <ecNumber evidence="9 10">3.4.13.22</ecNumber>
    </recommendedName>
</protein>
<dbReference type="Proteomes" id="UP000285523">
    <property type="component" value="Unassembled WGS sequence"/>
</dbReference>
<evidence type="ECO:0000256" key="7">
    <source>
        <dbReference type="ARBA" id="ARBA00023049"/>
    </source>
</evidence>
<evidence type="ECO:0000256" key="4">
    <source>
        <dbReference type="ARBA" id="ARBA00022801"/>
    </source>
</evidence>
<keyword evidence="6 9" id="KW-0224">Dipeptidase</keyword>
<dbReference type="GO" id="GO:0008270">
    <property type="term" value="F:zinc ion binding"/>
    <property type="evidence" value="ECO:0007669"/>
    <property type="project" value="UniProtKB-UniRule"/>
</dbReference>
<dbReference type="PANTHER" id="PTHR43126:SF1">
    <property type="entry name" value="D-ALANYL-D-ALANINE DIPEPTIDASE"/>
    <property type="match status" value="1"/>
</dbReference>
<feature type="site" description="Transition state stabilizer" evidence="9">
    <location>
        <position position="95"/>
    </location>
</feature>
<dbReference type="Pfam" id="PF01427">
    <property type="entry name" value="Peptidase_M15"/>
    <property type="match status" value="2"/>
</dbReference>
<dbReference type="EC" id="3.4.13.22" evidence="9 10"/>
<comment type="catalytic activity">
    <reaction evidence="1 9 10">
        <text>D-alanyl-D-alanine + H2O = 2 D-alanine</text>
        <dbReference type="Rhea" id="RHEA:20661"/>
        <dbReference type="ChEBI" id="CHEBI:15377"/>
        <dbReference type="ChEBI" id="CHEBI:57416"/>
        <dbReference type="ChEBI" id="CHEBI:57822"/>
        <dbReference type="EC" id="3.4.13.22"/>
    </reaction>
</comment>
<dbReference type="GO" id="GO:0160237">
    <property type="term" value="F:D-Ala-D-Ala dipeptidase activity"/>
    <property type="evidence" value="ECO:0007669"/>
    <property type="project" value="UniProtKB-EC"/>
</dbReference>
<evidence type="ECO:0000256" key="1">
    <source>
        <dbReference type="ARBA" id="ARBA00001362"/>
    </source>
</evidence>
<dbReference type="InterPro" id="IPR009045">
    <property type="entry name" value="Zn_M74/Hedgehog-like"/>
</dbReference>
<sequence>MAWLRETALAAVAVFMASSAHAQSLPADFVYLRDLDPSIRQDIRYAGANNFVGRKLAGYDANECIVKRAVGEALARVQRELAPQQRSLKMLDCYRPARASRDMVAWAQDGNETPAQRRYNPGFSKRELFRLGYIAENSGHSTGAAVDLTLVDLRAPKGPSFDPNRAYANCTAPEAQRAPEDSVDMGTSYDCSDPKAYTAAKSISPAQRRLRRILLGAMARQGFVNFAREWWHFSLPGVPRVAYDFPIRRRP</sequence>
<feature type="binding site" evidence="9">
    <location>
        <position position="140"/>
    </location>
    <ligand>
        <name>Zn(2+)</name>
        <dbReference type="ChEBI" id="CHEBI:29105"/>
        <note>catalytic</note>
    </ligand>
</feature>
<comment type="similarity">
    <text evidence="9 10">Belongs to the peptidase M15D family.</text>
</comment>
<dbReference type="PIRSF" id="PIRSF026671">
    <property type="entry name" value="AA_dipeptidase"/>
    <property type="match status" value="1"/>
</dbReference>
<evidence type="ECO:0000256" key="10">
    <source>
        <dbReference type="PIRNR" id="PIRNR026671"/>
    </source>
</evidence>
<feature type="binding site" evidence="9">
    <location>
        <position position="147"/>
    </location>
    <ligand>
        <name>Zn(2+)</name>
        <dbReference type="ChEBI" id="CHEBI:29105"/>
        <note>catalytic</note>
    </ligand>
</feature>
<feature type="binding site" evidence="9">
    <location>
        <position position="232"/>
    </location>
    <ligand>
        <name>Zn(2+)</name>
        <dbReference type="ChEBI" id="CHEBI:29105"/>
        <note>catalytic</note>
    </ligand>
</feature>
<evidence type="ECO:0000256" key="5">
    <source>
        <dbReference type="ARBA" id="ARBA00022833"/>
    </source>
</evidence>
<proteinExistence type="inferred from homology"/>
<evidence type="ECO:0000313" key="12">
    <source>
        <dbReference type="EMBL" id="RJF78820.1"/>
    </source>
</evidence>
<reference evidence="12 13" key="1">
    <citation type="submission" date="2018-09" db="EMBL/GenBank/DDBJ databases">
        <title>Draft genome sequence of Rhodopseudomonas palustris 2.1.18.</title>
        <authorList>
            <person name="Robertson S.L."/>
            <person name="Meyer T.E."/>
            <person name="Kyndt J.A."/>
        </authorList>
    </citation>
    <scope>NUCLEOTIDE SEQUENCE [LARGE SCALE GENOMIC DNA]</scope>
    <source>
        <strain evidence="12 13">2.1.18</strain>
    </source>
</reference>
<dbReference type="OrthoDB" id="9801430at2"/>
<dbReference type="GO" id="GO:0008237">
    <property type="term" value="F:metallopeptidase activity"/>
    <property type="evidence" value="ECO:0007669"/>
    <property type="project" value="UniProtKB-KW"/>
</dbReference>
<keyword evidence="4 9" id="KW-0378">Hydrolase</keyword>
<evidence type="ECO:0000256" key="6">
    <source>
        <dbReference type="ARBA" id="ARBA00022997"/>
    </source>
</evidence>
<keyword evidence="5 9" id="KW-0862">Zinc</keyword>
<dbReference type="InterPro" id="IPR000755">
    <property type="entry name" value="A_A_dipeptidase"/>
</dbReference>
<dbReference type="AlphaFoldDB" id="A0A418VR46"/>
<evidence type="ECO:0000256" key="3">
    <source>
        <dbReference type="ARBA" id="ARBA00022723"/>
    </source>
</evidence>
<dbReference type="CDD" id="cd14817">
    <property type="entry name" value="D-Ala-D-Ala_dipeptidase_VanX"/>
    <property type="match status" value="1"/>
</dbReference>
<evidence type="ECO:0000256" key="11">
    <source>
        <dbReference type="SAM" id="SignalP"/>
    </source>
</evidence>
<dbReference type="GO" id="GO:0071555">
    <property type="term" value="P:cell wall organization"/>
    <property type="evidence" value="ECO:0007669"/>
    <property type="project" value="UniProtKB-KW"/>
</dbReference>
<evidence type="ECO:0000256" key="9">
    <source>
        <dbReference type="HAMAP-Rule" id="MF_01924"/>
    </source>
</evidence>
<comment type="caution">
    <text evidence="12">The sequence shown here is derived from an EMBL/GenBank/DDBJ whole genome shotgun (WGS) entry which is preliminary data.</text>
</comment>
<feature type="signal peptide" evidence="11">
    <location>
        <begin position="1"/>
        <end position="22"/>
    </location>
</feature>
<dbReference type="SUPFAM" id="SSF55166">
    <property type="entry name" value="Hedgehog/DD-peptidase"/>
    <property type="match status" value="1"/>
</dbReference>
<keyword evidence="7 9" id="KW-0482">Metalloprotease</keyword>
<keyword evidence="8 10" id="KW-0961">Cell wall biogenesis/degradation</keyword>